<protein>
    <submittedName>
        <fullName evidence="1">APG6 domain-containing protein</fullName>
    </submittedName>
</protein>
<dbReference type="WBParaSite" id="GPUH_0000580101-mRNA-1">
    <property type="protein sequence ID" value="GPUH_0000580101-mRNA-1"/>
    <property type="gene ID" value="GPUH_0000580101"/>
</dbReference>
<proteinExistence type="predicted"/>
<sequence length="76" mass="8598">LFTGSTLQTQFSPILSSLVDTSGSRLAKTISVGCDKELKELFDVDAFVQHSWEQKYQSVFGVITVGLYEFLREKYN</sequence>
<dbReference type="AlphaFoldDB" id="A0A183DAQ2"/>
<reference evidence="1" key="1">
    <citation type="submission" date="2016-06" db="UniProtKB">
        <authorList>
            <consortium name="WormBaseParasite"/>
        </authorList>
    </citation>
    <scope>IDENTIFICATION</scope>
</reference>
<evidence type="ECO:0000313" key="1">
    <source>
        <dbReference type="WBParaSite" id="GPUH_0000580101-mRNA-1"/>
    </source>
</evidence>
<organism evidence="1">
    <name type="scientific">Gongylonema pulchrum</name>
    <dbReference type="NCBI Taxonomy" id="637853"/>
    <lineage>
        <taxon>Eukaryota</taxon>
        <taxon>Metazoa</taxon>
        <taxon>Ecdysozoa</taxon>
        <taxon>Nematoda</taxon>
        <taxon>Chromadorea</taxon>
        <taxon>Rhabditida</taxon>
        <taxon>Spirurina</taxon>
        <taxon>Spiruromorpha</taxon>
        <taxon>Spiruroidea</taxon>
        <taxon>Gongylonematidae</taxon>
        <taxon>Gongylonema</taxon>
    </lineage>
</organism>
<accession>A0A183DAQ2</accession>
<name>A0A183DAQ2_9BILA</name>